<reference evidence="3" key="1">
    <citation type="submission" date="2016-06" db="EMBL/GenBank/DDBJ databases">
        <title>Parallel loss of symbiosis genes in relatives of nitrogen-fixing non-legume Parasponia.</title>
        <authorList>
            <person name="Van Velzen R."/>
            <person name="Holmer R."/>
            <person name="Bu F."/>
            <person name="Rutten L."/>
            <person name="Van Zeijl A."/>
            <person name="Liu W."/>
            <person name="Santuari L."/>
            <person name="Cao Q."/>
            <person name="Sharma T."/>
            <person name="Shen D."/>
            <person name="Roswanjaya Y."/>
            <person name="Wardhani T."/>
            <person name="Kalhor M.S."/>
            <person name="Jansen J."/>
            <person name="Van den Hoogen J."/>
            <person name="Gungor B."/>
            <person name="Hartog M."/>
            <person name="Hontelez J."/>
            <person name="Verver J."/>
            <person name="Yang W.-C."/>
            <person name="Schijlen E."/>
            <person name="Repin R."/>
            <person name="Schilthuizen M."/>
            <person name="Schranz E."/>
            <person name="Heidstra R."/>
            <person name="Miyata K."/>
            <person name="Fedorova E."/>
            <person name="Kohlen W."/>
            <person name="Bisseling T."/>
            <person name="Smit S."/>
            <person name="Geurts R."/>
        </authorList>
    </citation>
    <scope>NUCLEOTIDE SEQUENCE [LARGE SCALE GENOMIC DNA]</scope>
    <source>
        <strain evidence="3">cv. RG33-2</strain>
    </source>
</reference>
<evidence type="ECO:0008006" key="4">
    <source>
        <dbReference type="Google" id="ProtNLM"/>
    </source>
</evidence>
<name>A0A2P5BTQ5_TREOI</name>
<keyword evidence="1" id="KW-0812">Transmembrane</keyword>
<feature type="transmembrane region" description="Helical" evidence="1">
    <location>
        <begin position="49"/>
        <end position="69"/>
    </location>
</feature>
<keyword evidence="3" id="KW-1185">Reference proteome</keyword>
<dbReference type="AlphaFoldDB" id="A0A2P5BTQ5"/>
<dbReference type="InParanoid" id="A0A2P5BTQ5"/>
<evidence type="ECO:0000313" key="2">
    <source>
        <dbReference type="EMBL" id="PON52187.1"/>
    </source>
</evidence>
<protein>
    <recommendedName>
        <fullName evidence="4">Transmembrane protein</fullName>
    </recommendedName>
</protein>
<gene>
    <name evidence="2" type="ORF">TorRG33x02_309150</name>
</gene>
<dbReference type="EMBL" id="JXTC01000463">
    <property type="protein sequence ID" value="PON52187.1"/>
    <property type="molecule type" value="Genomic_DNA"/>
</dbReference>
<comment type="caution">
    <text evidence="2">The sequence shown here is derived from an EMBL/GenBank/DDBJ whole genome shotgun (WGS) entry which is preliminary data.</text>
</comment>
<sequence>MVFPESSSLMAWSSPRWCLLHSPLFWHYFHSSSIAPITPSGIHSFYRQFVLLILKVFCSVLYHVLFSFFNLEKEAPLCNFNVQITVVEEVMVEEAEVITIQYVKFVARLGILLLPVIFSSTTILILHNLLSMAMVVVLRPNANPTSTTYIASPQIVTDLSWYIDSGATNLITSDLSNLTLQNDYKGKEKIIVGNGAIFISLILVQYALILLINLYYLIRFYML</sequence>
<keyword evidence="1" id="KW-1133">Transmembrane helix</keyword>
<feature type="transmembrane region" description="Helical" evidence="1">
    <location>
        <begin position="109"/>
        <end position="130"/>
    </location>
</feature>
<feature type="transmembrane region" description="Helical" evidence="1">
    <location>
        <begin position="195"/>
        <end position="218"/>
    </location>
</feature>
<evidence type="ECO:0000256" key="1">
    <source>
        <dbReference type="SAM" id="Phobius"/>
    </source>
</evidence>
<organism evidence="2 3">
    <name type="scientific">Trema orientale</name>
    <name type="common">Charcoal tree</name>
    <name type="synonym">Celtis orientalis</name>
    <dbReference type="NCBI Taxonomy" id="63057"/>
    <lineage>
        <taxon>Eukaryota</taxon>
        <taxon>Viridiplantae</taxon>
        <taxon>Streptophyta</taxon>
        <taxon>Embryophyta</taxon>
        <taxon>Tracheophyta</taxon>
        <taxon>Spermatophyta</taxon>
        <taxon>Magnoliopsida</taxon>
        <taxon>eudicotyledons</taxon>
        <taxon>Gunneridae</taxon>
        <taxon>Pentapetalae</taxon>
        <taxon>rosids</taxon>
        <taxon>fabids</taxon>
        <taxon>Rosales</taxon>
        <taxon>Cannabaceae</taxon>
        <taxon>Trema</taxon>
    </lineage>
</organism>
<accession>A0A2P5BTQ5</accession>
<dbReference type="OrthoDB" id="1166629at2759"/>
<keyword evidence="1" id="KW-0472">Membrane</keyword>
<evidence type="ECO:0000313" key="3">
    <source>
        <dbReference type="Proteomes" id="UP000237000"/>
    </source>
</evidence>
<dbReference type="Proteomes" id="UP000237000">
    <property type="component" value="Unassembled WGS sequence"/>
</dbReference>
<proteinExistence type="predicted"/>